<proteinExistence type="predicted"/>
<dbReference type="PROSITE" id="PS51886">
    <property type="entry name" value="TLDC"/>
    <property type="match status" value="1"/>
</dbReference>
<dbReference type="InterPro" id="IPR011705">
    <property type="entry name" value="BACK"/>
</dbReference>
<evidence type="ECO:0000313" key="4">
    <source>
        <dbReference type="Proteomes" id="UP000266861"/>
    </source>
</evidence>
<feature type="domain" description="TLDc" evidence="2">
    <location>
        <begin position="301"/>
        <end position="481"/>
    </location>
</feature>
<name>A0A397I4H6_9GLOM</name>
<dbReference type="Pfam" id="PF00651">
    <property type="entry name" value="BTB"/>
    <property type="match status" value="1"/>
</dbReference>
<dbReference type="PANTHER" id="PTHR46306">
    <property type="entry name" value="BTB/POZ DOMAIN-CONTAINING PROTEIN 9"/>
    <property type="match status" value="1"/>
</dbReference>
<gene>
    <name evidence="3" type="ORF">Glove_299g102</name>
</gene>
<dbReference type="SMART" id="SM00225">
    <property type="entry name" value="BTB"/>
    <property type="match status" value="1"/>
</dbReference>
<organism evidence="3 4">
    <name type="scientific">Diversispora epigaea</name>
    <dbReference type="NCBI Taxonomy" id="1348612"/>
    <lineage>
        <taxon>Eukaryota</taxon>
        <taxon>Fungi</taxon>
        <taxon>Fungi incertae sedis</taxon>
        <taxon>Mucoromycota</taxon>
        <taxon>Glomeromycotina</taxon>
        <taxon>Glomeromycetes</taxon>
        <taxon>Diversisporales</taxon>
        <taxon>Diversisporaceae</taxon>
        <taxon>Diversispora</taxon>
    </lineage>
</organism>
<accession>A0A397I4H6</accession>
<protein>
    <recommendedName>
        <fullName evidence="5">BTB domain-containing protein</fullName>
    </recommendedName>
</protein>
<evidence type="ECO:0000259" key="2">
    <source>
        <dbReference type="PROSITE" id="PS51886"/>
    </source>
</evidence>
<dbReference type="Gene3D" id="1.25.40.420">
    <property type="match status" value="1"/>
</dbReference>
<dbReference type="InterPro" id="IPR006571">
    <property type="entry name" value="TLDc_dom"/>
</dbReference>
<keyword evidence="4" id="KW-1185">Reference proteome</keyword>
<dbReference type="PROSITE" id="PS50097">
    <property type="entry name" value="BTB"/>
    <property type="match status" value="1"/>
</dbReference>
<evidence type="ECO:0000259" key="1">
    <source>
        <dbReference type="PROSITE" id="PS50097"/>
    </source>
</evidence>
<reference evidence="3 4" key="1">
    <citation type="submission" date="2018-08" db="EMBL/GenBank/DDBJ databases">
        <title>Genome and evolution of the arbuscular mycorrhizal fungus Diversispora epigaea (formerly Glomus versiforme) and its bacterial endosymbionts.</title>
        <authorList>
            <person name="Sun X."/>
            <person name="Fei Z."/>
            <person name="Harrison M."/>
        </authorList>
    </citation>
    <scope>NUCLEOTIDE SEQUENCE [LARGE SCALE GENOMIC DNA]</scope>
    <source>
        <strain evidence="3 4">IT104</strain>
    </source>
</reference>
<feature type="domain" description="BTB" evidence="1">
    <location>
        <begin position="23"/>
        <end position="93"/>
    </location>
</feature>
<dbReference type="PANTHER" id="PTHR46306:SF1">
    <property type="entry name" value="BTB_POZ DOMAIN-CONTAINING PROTEIN 9"/>
    <property type="match status" value="1"/>
</dbReference>
<dbReference type="InterPro" id="IPR011333">
    <property type="entry name" value="SKP1/BTB/POZ_sf"/>
</dbReference>
<dbReference type="Pfam" id="PF07534">
    <property type="entry name" value="TLD"/>
    <property type="match status" value="1"/>
</dbReference>
<comment type="caution">
    <text evidence="3">The sequence shown here is derived from an EMBL/GenBank/DDBJ whole genome shotgun (WGS) entry which is preliminary data.</text>
</comment>
<dbReference type="GO" id="GO:0005737">
    <property type="term" value="C:cytoplasm"/>
    <property type="evidence" value="ECO:0007669"/>
    <property type="project" value="TreeGrafter"/>
</dbReference>
<evidence type="ECO:0000313" key="3">
    <source>
        <dbReference type="EMBL" id="RHZ67760.1"/>
    </source>
</evidence>
<dbReference type="OrthoDB" id="1022638at2759"/>
<dbReference type="SUPFAM" id="SSF54695">
    <property type="entry name" value="POZ domain"/>
    <property type="match status" value="1"/>
</dbReference>
<dbReference type="EMBL" id="PQFF01000273">
    <property type="protein sequence ID" value="RHZ67760.1"/>
    <property type="molecule type" value="Genomic_DNA"/>
</dbReference>
<dbReference type="Gene3D" id="3.30.710.10">
    <property type="entry name" value="Potassium Channel Kv1.1, Chain A"/>
    <property type="match status" value="1"/>
</dbReference>
<dbReference type="InterPro" id="IPR000210">
    <property type="entry name" value="BTB/POZ_dom"/>
</dbReference>
<dbReference type="Pfam" id="PF07707">
    <property type="entry name" value="BACK"/>
    <property type="match status" value="1"/>
</dbReference>
<dbReference type="InterPro" id="IPR052407">
    <property type="entry name" value="BTB_POZ_domain_cont_9"/>
</dbReference>
<evidence type="ECO:0008006" key="5">
    <source>
        <dbReference type="Google" id="ProtNLM"/>
    </source>
</evidence>
<sequence length="484" mass="56556">MSLKFFDKLSQNLIELLNDKDDYDVIVEAENREKSFTAHSNVLKYRSSYFRQELENIQPNENNIKLITKPSISSKIFDVILRYIYGGIVNLEKVETRFIFDLMLIANEFELEELSNKLETILIEDKASWLKTHFSLIYRTIFVKGNFKNLENFCNDIVVKYPNLIFDSSDFTSLPESALISFIKRDDLQMKEVEIWDYVIKWGIVKNPNLPTNLGDWTKENFLTLKTTLQQCLPHIRYFHITNIEIYDKIRPYKKILDKQLWEDINQHIVAPGRSIKSNILPARSVLVTELPPRTNEPFSIIISEDHAAEISSWIDRKIATYSTTNIPYKFELILRGTRDGLASQTFWNICHGHACTVVVAKVKGTDEILGGYNPLKWDNRHEEDQWIETKDSFIFSLKNGNIQNSILSRVKDSKLAILNERKNDQKRFGPNFGFGFSLKTIESNFNLDVVGRCYYFNCYEKRIKAPTEFSIDNYEVLKVIRKS</sequence>
<dbReference type="AlphaFoldDB" id="A0A397I4H6"/>
<dbReference type="Proteomes" id="UP000266861">
    <property type="component" value="Unassembled WGS sequence"/>
</dbReference>